<protein>
    <submittedName>
        <fullName evidence="2">Chorismate mutase</fullName>
    </submittedName>
</protein>
<reference evidence="3" key="1">
    <citation type="submission" date="2017-09" db="EMBL/GenBank/DDBJ databases">
        <authorList>
            <person name="Varghese N."/>
            <person name="Submissions S."/>
        </authorList>
    </citation>
    <scope>NUCLEOTIDE SEQUENCE [LARGE SCALE GENOMIC DNA]</scope>
    <source>
        <strain evidence="3">DSM 44270</strain>
    </source>
</reference>
<sequence>MSTSPSPAAPAAVTGTEVERIAELRTAIDACDAEIIEVVQRRLAVSKEIGALRSASGGTRLNLSREKQVLDRFREALGPDGAALGMLLLRQGRGRL</sequence>
<dbReference type="NCBIfam" id="TIGR01808">
    <property type="entry name" value="CM_M_hiGC-arch"/>
    <property type="match status" value="1"/>
</dbReference>
<evidence type="ECO:0000313" key="3">
    <source>
        <dbReference type="Proteomes" id="UP000219482"/>
    </source>
</evidence>
<dbReference type="SUPFAM" id="SSF48600">
    <property type="entry name" value="Chorismate mutase II"/>
    <property type="match status" value="1"/>
</dbReference>
<dbReference type="EMBL" id="OCNK01000001">
    <property type="protein sequence ID" value="SOD93959.1"/>
    <property type="molecule type" value="Genomic_DNA"/>
</dbReference>
<dbReference type="Pfam" id="PF01817">
    <property type="entry name" value="CM_2"/>
    <property type="match status" value="1"/>
</dbReference>
<dbReference type="RefSeq" id="WP_097182353.1">
    <property type="nucleotide sequence ID" value="NZ_OCNK01000001.1"/>
</dbReference>
<name>A0A286GFQ2_9ACTN</name>
<accession>A0A286GFQ2</accession>
<dbReference type="InterPro" id="IPR002701">
    <property type="entry name" value="CM_II_prokaryot"/>
</dbReference>
<dbReference type="PROSITE" id="PS51168">
    <property type="entry name" value="CHORISMATE_MUT_2"/>
    <property type="match status" value="1"/>
</dbReference>
<feature type="domain" description="Chorismate mutase" evidence="1">
    <location>
        <begin position="15"/>
        <end position="96"/>
    </location>
</feature>
<dbReference type="GO" id="GO:0004106">
    <property type="term" value="F:chorismate mutase activity"/>
    <property type="evidence" value="ECO:0007669"/>
    <property type="project" value="InterPro"/>
</dbReference>
<dbReference type="InterPro" id="IPR036979">
    <property type="entry name" value="CM_dom_sf"/>
</dbReference>
<dbReference type="OrthoDB" id="4424544at2"/>
<dbReference type="Gene3D" id="1.20.59.10">
    <property type="entry name" value="Chorismate mutase"/>
    <property type="match status" value="1"/>
</dbReference>
<dbReference type="GO" id="GO:0046417">
    <property type="term" value="P:chorismate metabolic process"/>
    <property type="evidence" value="ECO:0007669"/>
    <property type="project" value="InterPro"/>
</dbReference>
<dbReference type="Proteomes" id="UP000219482">
    <property type="component" value="Unassembled WGS sequence"/>
</dbReference>
<evidence type="ECO:0000259" key="1">
    <source>
        <dbReference type="PROSITE" id="PS51168"/>
    </source>
</evidence>
<dbReference type="InterPro" id="IPR036263">
    <property type="entry name" value="Chorismate_II_sf"/>
</dbReference>
<dbReference type="AlphaFoldDB" id="A0A286GFQ2"/>
<keyword evidence="3" id="KW-1185">Reference proteome</keyword>
<gene>
    <name evidence="2" type="ORF">SAMN06272739_0512</name>
</gene>
<proteinExistence type="predicted"/>
<dbReference type="SMART" id="SM00830">
    <property type="entry name" value="CM_2"/>
    <property type="match status" value="1"/>
</dbReference>
<dbReference type="NCBIfam" id="NF005894">
    <property type="entry name" value="PRK07857.1"/>
    <property type="match status" value="1"/>
</dbReference>
<dbReference type="InterPro" id="IPR010958">
    <property type="entry name" value="Chorismate_mutase_highGC-bac"/>
</dbReference>
<organism evidence="2 3">
    <name type="scientific">Blastococcus haudaquaticus</name>
    <dbReference type="NCBI Taxonomy" id="1938745"/>
    <lineage>
        <taxon>Bacteria</taxon>
        <taxon>Bacillati</taxon>
        <taxon>Actinomycetota</taxon>
        <taxon>Actinomycetes</taxon>
        <taxon>Geodermatophilales</taxon>
        <taxon>Geodermatophilaceae</taxon>
        <taxon>Blastococcus</taxon>
    </lineage>
</organism>
<evidence type="ECO:0000313" key="2">
    <source>
        <dbReference type="EMBL" id="SOD93959.1"/>
    </source>
</evidence>